<organism evidence="2 3">
    <name type="scientific">Dioszegia hungarica</name>
    <dbReference type="NCBI Taxonomy" id="4972"/>
    <lineage>
        <taxon>Eukaryota</taxon>
        <taxon>Fungi</taxon>
        <taxon>Dikarya</taxon>
        <taxon>Basidiomycota</taxon>
        <taxon>Agaricomycotina</taxon>
        <taxon>Tremellomycetes</taxon>
        <taxon>Tremellales</taxon>
        <taxon>Bulleribasidiaceae</taxon>
        <taxon>Dioszegia</taxon>
    </lineage>
</organism>
<protein>
    <submittedName>
        <fullName evidence="2">Uncharacterized protein</fullName>
    </submittedName>
</protein>
<feature type="region of interest" description="Disordered" evidence="1">
    <location>
        <begin position="98"/>
        <end position="139"/>
    </location>
</feature>
<feature type="region of interest" description="Disordered" evidence="1">
    <location>
        <begin position="1"/>
        <end position="45"/>
    </location>
</feature>
<reference evidence="2" key="1">
    <citation type="journal article" date="2022" name="G3 (Bethesda)">
        <title>High quality genome of the basidiomycete yeast Dioszegia hungarica PDD-24b-2 isolated from cloud water.</title>
        <authorList>
            <person name="Jarrige D."/>
            <person name="Haridas S."/>
            <person name="Bleykasten-Grosshans C."/>
            <person name="Joly M."/>
            <person name="Nadalig T."/>
            <person name="Sancelme M."/>
            <person name="Vuilleumier S."/>
            <person name="Grigoriev I.V."/>
            <person name="Amato P."/>
            <person name="Bringel F."/>
        </authorList>
    </citation>
    <scope>NUCLEOTIDE SEQUENCE</scope>
    <source>
        <strain evidence="2">PDD-24b-2</strain>
    </source>
</reference>
<evidence type="ECO:0000256" key="1">
    <source>
        <dbReference type="SAM" id="MobiDB-lite"/>
    </source>
</evidence>
<feature type="region of interest" description="Disordered" evidence="1">
    <location>
        <begin position="356"/>
        <end position="378"/>
    </location>
</feature>
<accession>A0AA38H7Y2</accession>
<evidence type="ECO:0000313" key="2">
    <source>
        <dbReference type="EMBL" id="KAI9636107.1"/>
    </source>
</evidence>
<proteinExistence type="predicted"/>
<dbReference type="RefSeq" id="XP_052945884.1">
    <property type="nucleotide sequence ID" value="XM_053093096.1"/>
</dbReference>
<keyword evidence="3" id="KW-1185">Reference proteome</keyword>
<dbReference type="GeneID" id="77732301"/>
<sequence length="634" mass="68387">MSFTTPSYQHLYPSPPSTPQSHRPVPPPLMVTPPSQFSTPLSSPTLTPAHCLAPLHPLDFSPLTPPAPITPPSSQFRSSIFAMATSALHPRVYSRSDSMDCQAEAGPSNHRRSRSREFWSNLGFSGGGQKMQRKEDVQDDRMDLDEPTAPISVVLPPSLPTCTLAAAFQCSDTNADIPPAFYPGQAIPTILTFQLDRYSSLPHALNPTLTMSLVGTLHTPHSAPRTIICVSVSLAEGLALWARDATSAYADRVGREDVPDVSVGLPGGTYSLPLTVQVPSTPRLPPSYSVPGASFAVTYALTVTLTCDDCHRPGNRVVLAEAARPFEMMPDTMPTRAPRFTPQTFWVRMDNESAPGAMGVKGTTRRPNHRWTVSPELPTTAFSPTSNIPLKLGLKPPTEGTGQAYQVLIRLSLLRREHSSLVTNVPVDPATQMALVSETEVSVRWGWITCTDQDGDITLDNVDLPITLPGKSWRHGYSTHLNVGSAGGDANNTSISVSSTFHLCCTLAFLPISDISSPVLDRFLPQSALDILPPQGVFTAVEPGSPFSSLPMAYIKRTWPGTIKTLPLPVVIGSVSEPRGAMHTTRWSDLMLSGSGETETGRMIHGEGVSCEDGWIVPPPDYLEACGVVPYIYA</sequence>
<feature type="compositionally biased region" description="Polar residues" evidence="1">
    <location>
        <begin position="35"/>
        <end position="45"/>
    </location>
</feature>
<comment type="caution">
    <text evidence="2">The sequence shown here is derived from an EMBL/GenBank/DDBJ whole genome shotgun (WGS) entry which is preliminary data.</text>
</comment>
<name>A0AA38H7Y2_9TREE</name>
<dbReference type="AlphaFoldDB" id="A0AA38H7Y2"/>
<evidence type="ECO:0000313" key="3">
    <source>
        <dbReference type="Proteomes" id="UP001164286"/>
    </source>
</evidence>
<dbReference type="Proteomes" id="UP001164286">
    <property type="component" value="Unassembled WGS sequence"/>
</dbReference>
<gene>
    <name evidence="2" type="ORF">MKK02DRAFT_44809</name>
</gene>
<feature type="compositionally biased region" description="Pro residues" evidence="1">
    <location>
        <begin position="13"/>
        <end position="31"/>
    </location>
</feature>
<dbReference type="EMBL" id="JAKWFO010000005">
    <property type="protein sequence ID" value="KAI9636107.1"/>
    <property type="molecule type" value="Genomic_DNA"/>
</dbReference>